<dbReference type="FunFam" id="3.30.930.10:FF:000010">
    <property type="entry name" value="Glycyl-tRNA synthetase 1"/>
    <property type="match status" value="1"/>
</dbReference>
<keyword evidence="8" id="KW-0547">Nucleotide-binding</keyword>
<dbReference type="Pfam" id="PF00587">
    <property type="entry name" value="tRNA-synt_2b"/>
    <property type="match status" value="1"/>
</dbReference>
<sequence>MLLSSASRALAAAKPRSPEPFAAAATAVLLRRQLAAGMAAAPASSASAAGNREAFRVAVTNTLERRLFYVPSFKIYGGVAGLYDYGPPGCAVKANVLAFWRQHFVLEEGMLEVDCPCVTPEVVLKASGHVDKFTDLMVKDEKTGTCYRADHLLKDFCKDKLEKDNTLSPEKTAEFNHVLAVLDDLSAEQLGAKIKEYGIVAPDTKNPLSDPYPFNLMFQTSIGPSGLSPGYMRPETAQGIFVNFKDLYYYNGNKLPFAAAQIGQAFRNEISPRQGLLRVREFTLAEIEHFVDPEDKSHPKFRDVSDLEFLMFPREQQLTGKSAMKLNIGQAVSEGTVNNETLGYFIGRVYLFLTQLGIDKDRLRFRQHLPNEMAHYAADCWDAEIECSFGWIECVGIADRSAYDLRAHSDKSGVALEAHEKFAEPREVEKLVITPSKKELGLAFKGNQRMVLEALEAMSETEALNMKSALESKGEVEFKVCTLGKDVTIKKSMVSINMEKKKEHQRKFTPSVIEPSFGIGRIIYCLFEHCFYQRPGKAEDEQLNVFGFPPLVAPIKCTVFPLVKIEKFEVVAKKISKALTAAGISHIIDMTGNTIGKRYARTDEIGVPLAITVDNTTSVTVRDRDSKDQIRVEVDEVASVVKEVTDGQSTWADIMWRYPAHTASAAEEEEASET</sequence>
<keyword evidence="7" id="KW-0808">Transferase</keyword>
<evidence type="ECO:0000256" key="5">
    <source>
        <dbReference type="ARBA" id="ARBA00022490"/>
    </source>
</evidence>
<keyword evidence="6" id="KW-0436">Ligase</keyword>
<dbReference type="Proteomes" id="UP000007306">
    <property type="component" value="Chromosome 4"/>
</dbReference>
<dbReference type="GO" id="GO:0004820">
    <property type="term" value="F:glycine-tRNA ligase activity"/>
    <property type="evidence" value="ECO:0007669"/>
    <property type="project" value="UniProtKB-EC"/>
</dbReference>
<keyword evidence="16" id="KW-1185">Reference proteome</keyword>
<reference evidence="15 16" key="2">
    <citation type="submission" date="2018-04" db="EMBL/GenBank/DDBJ databases">
        <title>OglaRS2 (Oryza glaberrima Reference Sequence Version 2).</title>
        <authorList>
            <person name="Zhang J."/>
            <person name="Kudrna D."/>
            <person name="Lee S."/>
            <person name="Talag J."/>
            <person name="Rajasekar S."/>
            <person name="Wing R.A."/>
        </authorList>
    </citation>
    <scope>NUCLEOTIDE SEQUENCE [LARGE SCALE GENOMIC DNA]</scope>
    <source>
        <strain evidence="15 16">cv. IRGC 96717</strain>
    </source>
</reference>
<dbReference type="FunFam" id="3.30.720.200:FF:000001">
    <property type="entry name" value="Glycine--tRNA ligase 2"/>
    <property type="match status" value="1"/>
</dbReference>
<dbReference type="PROSITE" id="PS50862">
    <property type="entry name" value="AA_TRNA_LIGASE_II"/>
    <property type="match status" value="1"/>
</dbReference>
<dbReference type="Gramene" id="ORGLA02G0340300.1">
    <property type="protein sequence ID" value="ORGLA02G0340300.1"/>
    <property type="gene ID" value="ORGLA02G0340300"/>
</dbReference>
<dbReference type="FunFam" id="3.40.50.800:FF:000004">
    <property type="entry name" value="Glycine--tRNA ligase 2"/>
    <property type="match status" value="1"/>
</dbReference>
<comment type="catalytic activity">
    <reaction evidence="13">
        <text>tRNA(Gly) + glycine + ATP = glycyl-tRNA(Gly) + AMP + diphosphate</text>
        <dbReference type="Rhea" id="RHEA:16013"/>
        <dbReference type="Rhea" id="RHEA-COMP:9664"/>
        <dbReference type="Rhea" id="RHEA-COMP:9683"/>
        <dbReference type="ChEBI" id="CHEBI:30616"/>
        <dbReference type="ChEBI" id="CHEBI:33019"/>
        <dbReference type="ChEBI" id="CHEBI:57305"/>
        <dbReference type="ChEBI" id="CHEBI:78442"/>
        <dbReference type="ChEBI" id="CHEBI:78522"/>
        <dbReference type="ChEBI" id="CHEBI:456215"/>
        <dbReference type="EC" id="6.1.1.14"/>
    </reaction>
</comment>
<name>I1PKT8_ORYGL</name>
<evidence type="ECO:0000256" key="7">
    <source>
        <dbReference type="ARBA" id="ARBA00022679"/>
    </source>
</evidence>
<gene>
    <name evidence="15" type="primary">LOC127770726</name>
</gene>
<evidence type="ECO:0000313" key="16">
    <source>
        <dbReference type="Proteomes" id="UP000007306"/>
    </source>
</evidence>
<dbReference type="PRINTS" id="PR01043">
    <property type="entry name" value="TRNASYNTHGLY"/>
</dbReference>
<evidence type="ECO:0000259" key="14">
    <source>
        <dbReference type="PROSITE" id="PS50862"/>
    </source>
</evidence>
<dbReference type="InterPro" id="IPR045864">
    <property type="entry name" value="aa-tRNA-synth_II/BPL/LPL"/>
</dbReference>
<organism evidence="15 16">
    <name type="scientific">Oryza glaberrima</name>
    <name type="common">African rice</name>
    <dbReference type="NCBI Taxonomy" id="4538"/>
    <lineage>
        <taxon>Eukaryota</taxon>
        <taxon>Viridiplantae</taxon>
        <taxon>Streptophyta</taxon>
        <taxon>Embryophyta</taxon>
        <taxon>Tracheophyta</taxon>
        <taxon>Spermatophyta</taxon>
        <taxon>Magnoliopsida</taxon>
        <taxon>Liliopsida</taxon>
        <taxon>Poales</taxon>
        <taxon>Poaceae</taxon>
        <taxon>BOP clade</taxon>
        <taxon>Oryzoideae</taxon>
        <taxon>Oryzeae</taxon>
        <taxon>Oryzinae</taxon>
        <taxon>Oryza</taxon>
    </lineage>
</organism>
<protein>
    <recommendedName>
        <fullName evidence="4">glycine--tRNA ligase</fullName>
        <ecNumber evidence="4">6.1.1.14</ecNumber>
    </recommendedName>
    <alternativeName>
        <fullName evidence="12">Diadenosine tetraphosphate synthetase</fullName>
    </alternativeName>
</protein>
<proteinExistence type="inferred from homology"/>
<dbReference type="KEGG" id="ogl:127770726"/>
<evidence type="ECO:0000256" key="2">
    <source>
        <dbReference type="ARBA" id="ARBA00008226"/>
    </source>
</evidence>
<dbReference type="PANTHER" id="PTHR10745:SF17">
    <property type="entry name" value="GLYCINE--TRNA LIGASE"/>
    <property type="match status" value="1"/>
</dbReference>
<dbReference type="RefSeq" id="XP_052152499.1">
    <property type="nucleotide sequence ID" value="XM_052296539.1"/>
</dbReference>
<dbReference type="CDD" id="cd00774">
    <property type="entry name" value="GlyRS-like_core"/>
    <property type="match status" value="1"/>
</dbReference>
<evidence type="ECO:0000256" key="9">
    <source>
        <dbReference type="ARBA" id="ARBA00022840"/>
    </source>
</evidence>
<keyword evidence="9" id="KW-0067">ATP-binding</keyword>
<dbReference type="InterPro" id="IPR027031">
    <property type="entry name" value="Gly-tRNA_synthase/POLG2"/>
</dbReference>
<dbReference type="STRING" id="4538.I1PKT8"/>
<evidence type="ECO:0000256" key="13">
    <source>
        <dbReference type="ARBA" id="ARBA00047937"/>
    </source>
</evidence>
<evidence type="ECO:0000256" key="8">
    <source>
        <dbReference type="ARBA" id="ARBA00022741"/>
    </source>
</evidence>
<dbReference type="InterPro" id="IPR004154">
    <property type="entry name" value="Anticodon-bd"/>
</dbReference>
<dbReference type="EC" id="6.1.1.14" evidence="4"/>
<dbReference type="EnsemblPlants" id="ORGLA04G0080700.1">
    <property type="protein sequence ID" value="ORGLA04G0080700.1"/>
    <property type="gene ID" value="ORGLA04G0080700"/>
</dbReference>
<evidence type="ECO:0000256" key="11">
    <source>
        <dbReference type="ARBA" id="ARBA00023146"/>
    </source>
</evidence>
<dbReference type="GO" id="GO:0016740">
    <property type="term" value="F:transferase activity"/>
    <property type="evidence" value="ECO:0007669"/>
    <property type="project" value="UniProtKB-KW"/>
</dbReference>
<dbReference type="FunFam" id="3.30.40.230:FF:000001">
    <property type="entry name" value="Glycine--tRNA ligase"/>
    <property type="match status" value="1"/>
</dbReference>
<evidence type="ECO:0000256" key="1">
    <source>
        <dbReference type="ARBA" id="ARBA00004496"/>
    </source>
</evidence>
<dbReference type="CDD" id="cd00858">
    <property type="entry name" value="GlyRS_anticodon"/>
    <property type="match status" value="1"/>
</dbReference>
<dbReference type="GO" id="GO:0070150">
    <property type="term" value="P:mitochondrial glycyl-tRNA aminoacylation"/>
    <property type="evidence" value="ECO:0007669"/>
    <property type="project" value="TreeGrafter"/>
</dbReference>
<dbReference type="eggNOG" id="KOG2298">
    <property type="taxonomic scope" value="Eukaryota"/>
</dbReference>
<keyword evidence="10" id="KW-0648">Protein biosynthesis</keyword>
<dbReference type="NCBIfam" id="TIGR00389">
    <property type="entry name" value="glyS_dimeric"/>
    <property type="match status" value="1"/>
</dbReference>
<dbReference type="EnsemblPlants" id="ORGLA02G0340300.1">
    <property type="protein sequence ID" value="ORGLA02G0340300.1"/>
    <property type="gene ID" value="ORGLA02G0340300"/>
</dbReference>
<reference evidence="15" key="1">
    <citation type="submission" date="2015-06" db="UniProtKB">
        <authorList>
            <consortium name="EnsemblPlants"/>
        </authorList>
    </citation>
    <scope>IDENTIFICATION</scope>
</reference>
<dbReference type="AlphaFoldDB" id="I1PKT8"/>
<comment type="similarity">
    <text evidence="2">Belongs to the class-II aminoacyl-tRNA synthetase family.</text>
</comment>
<dbReference type="NCBIfam" id="NF003211">
    <property type="entry name" value="PRK04173.1"/>
    <property type="match status" value="1"/>
</dbReference>
<dbReference type="HOGENOM" id="CLU_015515_1_1_1"/>
<dbReference type="SUPFAM" id="SSF55681">
    <property type="entry name" value="Class II aaRS and biotin synthetases"/>
    <property type="match status" value="1"/>
</dbReference>
<dbReference type="SUPFAM" id="SSF52954">
    <property type="entry name" value="Class II aaRS ABD-related"/>
    <property type="match status" value="1"/>
</dbReference>
<dbReference type="OMA" id="HFVNFQR"/>
<dbReference type="GO" id="GO:0005739">
    <property type="term" value="C:mitochondrion"/>
    <property type="evidence" value="ECO:0007669"/>
    <property type="project" value="TreeGrafter"/>
</dbReference>
<dbReference type="Gramene" id="ORGLA04G0080700.1">
    <property type="protein sequence ID" value="ORGLA04G0080700.1"/>
    <property type="gene ID" value="ORGLA04G0080700"/>
</dbReference>
<dbReference type="Pfam" id="PF03129">
    <property type="entry name" value="HGTP_anticodon"/>
    <property type="match status" value="1"/>
</dbReference>
<dbReference type="Gene3D" id="3.40.50.800">
    <property type="entry name" value="Anticodon-binding domain"/>
    <property type="match status" value="1"/>
</dbReference>
<dbReference type="PANTHER" id="PTHR10745">
    <property type="entry name" value="GLYCYL-TRNA SYNTHETASE/DNA POLYMERASE SUBUNIT GAMMA-2"/>
    <property type="match status" value="1"/>
</dbReference>
<evidence type="ECO:0000256" key="6">
    <source>
        <dbReference type="ARBA" id="ARBA00022598"/>
    </source>
</evidence>
<dbReference type="InterPro" id="IPR033731">
    <property type="entry name" value="GlyRS-like_core"/>
</dbReference>
<dbReference type="Gene3D" id="3.30.40.230">
    <property type="match status" value="1"/>
</dbReference>
<accession>I1PKT8</accession>
<dbReference type="GO" id="GO:0005524">
    <property type="term" value="F:ATP binding"/>
    <property type="evidence" value="ECO:0007669"/>
    <property type="project" value="UniProtKB-KW"/>
</dbReference>
<dbReference type="InterPro" id="IPR036621">
    <property type="entry name" value="Anticodon-bd_dom_sf"/>
</dbReference>
<dbReference type="InterPro" id="IPR006195">
    <property type="entry name" value="aa-tRNA-synth_II"/>
</dbReference>
<comment type="subunit">
    <text evidence="3">Homodimer.</text>
</comment>
<evidence type="ECO:0000313" key="15">
    <source>
        <dbReference type="EnsemblPlants" id="ORGLA04G0080700.1"/>
    </source>
</evidence>
<dbReference type="Gene3D" id="3.30.930.10">
    <property type="entry name" value="Bira Bifunctional Protein, Domain 2"/>
    <property type="match status" value="1"/>
</dbReference>
<dbReference type="InterPro" id="IPR002315">
    <property type="entry name" value="tRNA-synt_gly"/>
</dbReference>
<evidence type="ECO:0000256" key="10">
    <source>
        <dbReference type="ARBA" id="ARBA00022917"/>
    </source>
</evidence>
<dbReference type="InterPro" id="IPR002314">
    <property type="entry name" value="aa-tRNA-synt_IIb"/>
</dbReference>
<keyword evidence="5" id="KW-0963">Cytoplasm</keyword>
<evidence type="ECO:0000256" key="3">
    <source>
        <dbReference type="ARBA" id="ARBA00011738"/>
    </source>
</evidence>
<keyword evidence="11" id="KW-0030">Aminoacyl-tRNA synthetase</keyword>
<dbReference type="GeneID" id="127770726"/>
<dbReference type="Gene3D" id="3.30.720.200">
    <property type="match status" value="1"/>
</dbReference>
<feature type="domain" description="Aminoacyl-transfer RNA synthetases class-II family profile" evidence="14">
    <location>
        <begin position="81"/>
        <end position="535"/>
    </location>
</feature>
<evidence type="ECO:0000256" key="12">
    <source>
        <dbReference type="ARBA" id="ARBA00030057"/>
    </source>
</evidence>
<comment type="subcellular location">
    <subcellularLocation>
        <location evidence="1">Cytoplasm</location>
    </subcellularLocation>
</comment>
<evidence type="ECO:0000256" key="4">
    <source>
        <dbReference type="ARBA" id="ARBA00012829"/>
    </source>
</evidence>